<evidence type="ECO:0000313" key="4">
    <source>
        <dbReference type="Proteomes" id="UP000639338"/>
    </source>
</evidence>
<keyword evidence="4" id="KW-1185">Reference proteome</keyword>
<dbReference type="OrthoDB" id="6129359at2759"/>
<organism evidence="3 4">
    <name type="scientific">Aphidius gifuensis</name>
    <name type="common">Parasitoid wasp</name>
    <dbReference type="NCBI Taxonomy" id="684658"/>
    <lineage>
        <taxon>Eukaryota</taxon>
        <taxon>Metazoa</taxon>
        <taxon>Ecdysozoa</taxon>
        <taxon>Arthropoda</taxon>
        <taxon>Hexapoda</taxon>
        <taxon>Insecta</taxon>
        <taxon>Pterygota</taxon>
        <taxon>Neoptera</taxon>
        <taxon>Endopterygota</taxon>
        <taxon>Hymenoptera</taxon>
        <taxon>Apocrita</taxon>
        <taxon>Ichneumonoidea</taxon>
        <taxon>Braconidae</taxon>
        <taxon>Aphidiinae</taxon>
        <taxon>Aphidius</taxon>
    </lineage>
</organism>
<evidence type="ECO:0000256" key="2">
    <source>
        <dbReference type="SAM" id="Coils"/>
    </source>
</evidence>
<gene>
    <name evidence="3" type="ORF">HCN44_009135</name>
</gene>
<reference evidence="3 4" key="1">
    <citation type="submission" date="2020-08" db="EMBL/GenBank/DDBJ databases">
        <title>Aphidius gifuensis genome sequencing and assembly.</title>
        <authorList>
            <person name="Du Z."/>
        </authorList>
    </citation>
    <scope>NUCLEOTIDE SEQUENCE [LARGE SCALE GENOMIC DNA]</scope>
    <source>
        <strain evidence="3">YNYX2018</strain>
        <tissue evidence="3">Adults</tissue>
    </source>
</reference>
<keyword evidence="2" id="KW-0175">Coiled coil</keyword>
<dbReference type="EMBL" id="JACMRX010000001">
    <property type="protein sequence ID" value="KAF7997737.1"/>
    <property type="molecule type" value="Genomic_DNA"/>
</dbReference>
<protein>
    <submittedName>
        <fullName evidence="3">Uncharacterized protein</fullName>
    </submittedName>
</protein>
<dbReference type="PANTHER" id="PTHR34766">
    <property type="entry name" value="UPF0449 PROTEIN C19ORF25"/>
    <property type="match status" value="1"/>
</dbReference>
<proteinExistence type="inferred from homology"/>
<comment type="caution">
    <text evidence="3">The sequence shown here is derived from an EMBL/GenBank/DDBJ whole genome shotgun (WGS) entry which is preliminary data.</text>
</comment>
<evidence type="ECO:0000256" key="1">
    <source>
        <dbReference type="ARBA" id="ARBA00006137"/>
    </source>
</evidence>
<accession>A0A834Y4M3</accession>
<dbReference type="Proteomes" id="UP000639338">
    <property type="component" value="Unassembled WGS sequence"/>
</dbReference>
<dbReference type="InterPro" id="IPR028227">
    <property type="entry name" value="UPF0449"/>
</dbReference>
<evidence type="ECO:0000313" key="3">
    <source>
        <dbReference type="EMBL" id="KAF7997737.1"/>
    </source>
</evidence>
<feature type="coiled-coil region" evidence="2">
    <location>
        <begin position="71"/>
        <end position="98"/>
    </location>
</feature>
<sequence length="112" mass="12659">MFGNKKNNLSARPSLPTVEQISDDIRHSSASDVAFNILAKENTLKADLHFPTNVNDAENIYGKAKMYLDSTKRLKLLAENLKNEKDNLQLSYEEIVKLAQDIREQAKAVLIE</sequence>
<dbReference type="AlphaFoldDB" id="A0A834Y4M3"/>
<dbReference type="PANTHER" id="PTHR34766:SF1">
    <property type="entry name" value="UPF0449 PROTEIN C19ORF25"/>
    <property type="match status" value="1"/>
</dbReference>
<dbReference type="Pfam" id="PF15136">
    <property type="entry name" value="UPF0449"/>
    <property type="match status" value="1"/>
</dbReference>
<name>A0A834Y4M3_APHGI</name>
<comment type="similarity">
    <text evidence="1">Belongs to the UPF0449 family.</text>
</comment>